<dbReference type="InterPro" id="IPR002110">
    <property type="entry name" value="Ankyrin_rpt"/>
</dbReference>
<accession>A0A179FB20</accession>
<dbReference type="STRING" id="1380566.A0A179FB20"/>
<evidence type="ECO:0000313" key="6">
    <source>
        <dbReference type="Proteomes" id="UP000078397"/>
    </source>
</evidence>
<evidence type="ECO:0000256" key="1">
    <source>
        <dbReference type="ARBA" id="ARBA00022737"/>
    </source>
</evidence>
<feature type="repeat" description="ANK" evidence="3">
    <location>
        <begin position="214"/>
        <end position="252"/>
    </location>
</feature>
<dbReference type="InterPro" id="IPR036770">
    <property type="entry name" value="Ankyrin_rpt-contain_sf"/>
</dbReference>
<feature type="repeat" description="ANK" evidence="3">
    <location>
        <begin position="253"/>
        <end position="285"/>
    </location>
</feature>
<dbReference type="Proteomes" id="UP000078397">
    <property type="component" value="Unassembled WGS sequence"/>
</dbReference>
<dbReference type="KEGG" id="pchm:VFPPC_11111"/>
<sequence>MSRLSQRGNGNAEKSRANVKITSAIQLQPFTSLERAASDAAPVDDTITSTLIKSHVSTKTAMELASLPTELLMHITKALDRDCDINAFCRVSRGFYNLIVDYLYRHNATAQHGEASAILWAAKHGQRSTAEMALQAGVDINTPQDNAGTLPLVEATRVGNAALVRLFLERGAHSNVLHGRAGTILHTAAARWDMKTATALLEYSANVQVQRLDNGETPLHTAINSGAIMTGGPTEMIKLLLDHGADVAGTDFVGATPLHCAAACGNIAAIHTLLDYGAGSLLSTRGSHIETPLHSAVRARNEEAAKVLIESGADIEATDRRGLTVIWHAIKFKCTGTLEILLHKGANTNCRDSVGNAPLISAITGGNLAAVKALLTYDAGLKTDPALGARAILLATMEGRADMIQMLVDAGVDIHGGPTPALHGAVLAGHDEVIHVLLRNGADVNGTDEENHTALHWAALHGCSSAAEILFANGADPMIRADDGGTPVDFAERGGDMCYDVYRLIIRYLQGN</sequence>
<dbReference type="PROSITE" id="PS50088">
    <property type="entry name" value="ANK_REPEAT"/>
    <property type="match status" value="6"/>
</dbReference>
<name>A0A179FB20_METCM</name>
<evidence type="ECO:0000256" key="2">
    <source>
        <dbReference type="ARBA" id="ARBA00023043"/>
    </source>
</evidence>
<gene>
    <name evidence="5" type="ORF">VFPPC_11111</name>
</gene>
<dbReference type="OrthoDB" id="20872at2759"/>
<evidence type="ECO:0000259" key="4">
    <source>
        <dbReference type="PROSITE" id="PS50181"/>
    </source>
</evidence>
<keyword evidence="2 3" id="KW-0040">ANK repeat</keyword>
<comment type="caution">
    <text evidence="5">The sequence shown here is derived from an EMBL/GenBank/DDBJ whole genome shotgun (WGS) entry which is preliminary data.</text>
</comment>
<proteinExistence type="predicted"/>
<dbReference type="AlphaFoldDB" id="A0A179FB20"/>
<dbReference type="Gene3D" id="1.25.40.20">
    <property type="entry name" value="Ankyrin repeat-containing domain"/>
    <property type="match status" value="2"/>
</dbReference>
<dbReference type="InterPro" id="IPR001810">
    <property type="entry name" value="F-box_dom"/>
</dbReference>
<protein>
    <submittedName>
        <fullName evidence="5">Ankyrin repeats (3 copies) domain-containing protein</fullName>
    </submittedName>
</protein>
<keyword evidence="1" id="KW-0677">Repeat</keyword>
<dbReference type="Pfam" id="PF12937">
    <property type="entry name" value="F-box-like"/>
    <property type="match status" value="1"/>
</dbReference>
<dbReference type="PANTHER" id="PTHR24189:SF50">
    <property type="entry name" value="ANKYRIN REPEAT AND SOCS BOX PROTEIN 2"/>
    <property type="match status" value="1"/>
</dbReference>
<feature type="domain" description="F-box" evidence="4">
    <location>
        <begin position="61"/>
        <end position="107"/>
    </location>
</feature>
<reference evidence="5 6" key="1">
    <citation type="journal article" date="2016" name="PLoS Pathog.">
        <title>Biosynthesis of antibiotic leucinostatins in bio-control fungus Purpureocillium lilacinum and their inhibition on phytophthora revealed by genome mining.</title>
        <authorList>
            <person name="Wang G."/>
            <person name="Liu Z."/>
            <person name="Lin R."/>
            <person name="Li E."/>
            <person name="Mao Z."/>
            <person name="Ling J."/>
            <person name="Yang Y."/>
            <person name="Yin W.B."/>
            <person name="Xie B."/>
        </authorList>
    </citation>
    <scope>NUCLEOTIDE SEQUENCE [LARGE SCALE GENOMIC DNA]</scope>
    <source>
        <strain evidence="5">170</strain>
    </source>
</reference>
<dbReference type="SMART" id="SM00248">
    <property type="entry name" value="ANK"/>
    <property type="match status" value="11"/>
</dbReference>
<dbReference type="EMBL" id="LSBJ02000006">
    <property type="protein sequence ID" value="OAQ62662.1"/>
    <property type="molecule type" value="Genomic_DNA"/>
</dbReference>
<dbReference type="RefSeq" id="XP_018140242.1">
    <property type="nucleotide sequence ID" value="XM_018289377.1"/>
</dbReference>
<organism evidence="5 6">
    <name type="scientific">Pochonia chlamydosporia 170</name>
    <dbReference type="NCBI Taxonomy" id="1380566"/>
    <lineage>
        <taxon>Eukaryota</taxon>
        <taxon>Fungi</taxon>
        <taxon>Dikarya</taxon>
        <taxon>Ascomycota</taxon>
        <taxon>Pezizomycotina</taxon>
        <taxon>Sordariomycetes</taxon>
        <taxon>Hypocreomycetidae</taxon>
        <taxon>Hypocreales</taxon>
        <taxon>Clavicipitaceae</taxon>
        <taxon>Pochonia</taxon>
    </lineage>
</organism>
<feature type="repeat" description="ANK" evidence="3">
    <location>
        <begin position="147"/>
        <end position="179"/>
    </location>
</feature>
<feature type="repeat" description="ANK" evidence="3">
    <location>
        <begin position="288"/>
        <end position="320"/>
    </location>
</feature>
<feature type="repeat" description="ANK" evidence="3">
    <location>
        <begin position="450"/>
        <end position="482"/>
    </location>
</feature>
<dbReference type="GeneID" id="28853371"/>
<dbReference type="PROSITE" id="PS50297">
    <property type="entry name" value="ANK_REP_REGION"/>
    <property type="match status" value="5"/>
</dbReference>
<dbReference type="PROSITE" id="PS50181">
    <property type="entry name" value="FBOX"/>
    <property type="match status" value="1"/>
</dbReference>
<dbReference type="SUPFAM" id="SSF48403">
    <property type="entry name" value="Ankyrin repeat"/>
    <property type="match status" value="2"/>
</dbReference>
<dbReference type="Pfam" id="PF12796">
    <property type="entry name" value="Ank_2"/>
    <property type="match status" value="3"/>
</dbReference>
<dbReference type="PRINTS" id="PR01415">
    <property type="entry name" value="ANKYRIN"/>
</dbReference>
<dbReference type="PANTHER" id="PTHR24189">
    <property type="entry name" value="MYOTROPHIN"/>
    <property type="match status" value="1"/>
</dbReference>
<dbReference type="InterPro" id="IPR050745">
    <property type="entry name" value="Multifunctional_regulatory"/>
</dbReference>
<evidence type="ECO:0000313" key="5">
    <source>
        <dbReference type="EMBL" id="OAQ62662.1"/>
    </source>
</evidence>
<keyword evidence="6" id="KW-1185">Reference proteome</keyword>
<evidence type="ECO:0000256" key="3">
    <source>
        <dbReference type="PROSITE-ProRule" id="PRU00023"/>
    </source>
</evidence>
<feature type="repeat" description="ANK" evidence="3">
    <location>
        <begin position="417"/>
        <end position="449"/>
    </location>
</feature>